<evidence type="ECO:0000313" key="2">
    <source>
        <dbReference type="Proteomes" id="UP001055072"/>
    </source>
</evidence>
<gene>
    <name evidence="1" type="ORF">BDY19DRAFT_946727</name>
</gene>
<comment type="caution">
    <text evidence="1">The sequence shown here is derived from an EMBL/GenBank/DDBJ whole genome shotgun (WGS) entry which is preliminary data.</text>
</comment>
<sequence length="554" mass="58743">MIYRTALSRVARTTNVHRGHLSRLLSTRASTVLNALDLTPSSNGTISGVYDGQWGGSGDVLESICPATGEVLAQVQGASPQELQIALEKSQEAFEFFRAVPAPKRGDILRQIREALAAKRDELGAIVSLEMGKIRTEGVGEVQEFIDIADYGVGLSRMMNGRVVSSERPGHSILEVPSPLGVVGVLSAFNFPVAVYGWNLALSLAAGNATLWKPSPTTPLTSIATTKIIASVLEKNSIPGAVAGLVIGDQDVGEAVVQSELVDMVSFTGSERVGRQIGKTVQSRFGKVLLELGGNNAVIVLPDADLSLAVPSTFFGAVGTAGQRCTSTRRIYLHRSIAHEFLHRLTALYKTLTPGDPLEPRTLLGPLHTKNSMDIFSYALDSLNSVGSEILVGGSPYLGSHLPTHLREGNFVRPTLAVPPAEVPLSHGIWQTETFAPVTTVKIFDELDEAIEWNNGVKQGLSSSLWTRDVRSVGKWLGLGGAKGSDCGIVNVNVGTSGAEIGAAFGGNKNTGWGRESGGDAWKQYVRWSAATINFSDEAPLAQGVSFDTSSATS</sequence>
<dbReference type="Proteomes" id="UP001055072">
    <property type="component" value="Unassembled WGS sequence"/>
</dbReference>
<organism evidence="1 2">
    <name type="scientific">Irpex rosettiformis</name>
    <dbReference type="NCBI Taxonomy" id="378272"/>
    <lineage>
        <taxon>Eukaryota</taxon>
        <taxon>Fungi</taxon>
        <taxon>Dikarya</taxon>
        <taxon>Basidiomycota</taxon>
        <taxon>Agaricomycotina</taxon>
        <taxon>Agaricomycetes</taxon>
        <taxon>Polyporales</taxon>
        <taxon>Irpicaceae</taxon>
        <taxon>Irpex</taxon>
    </lineage>
</organism>
<evidence type="ECO:0000313" key="1">
    <source>
        <dbReference type="EMBL" id="KAI0088909.1"/>
    </source>
</evidence>
<keyword evidence="2" id="KW-1185">Reference proteome</keyword>
<dbReference type="EMBL" id="MU274912">
    <property type="protein sequence ID" value="KAI0088909.1"/>
    <property type="molecule type" value="Genomic_DNA"/>
</dbReference>
<protein>
    <submittedName>
        <fullName evidence="1">NAD-aldehyde dehydrogenase</fullName>
    </submittedName>
</protein>
<accession>A0ACB8U3U9</accession>
<name>A0ACB8U3U9_9APHY</name>
<proteinExistence type="predicted"/>
<reference evidence="1" key="1">
    <citation type="journal article" date="2021" name="Environ. Microbiol.">
        <title>Gene family expansions and transcriptome signatures uncover fungal adaptations to wood decay.</title>
        <authorList>
            <person name="Hage H."/>
            <person name="Miyauchi S."/>
            <person name="Viragh M."/>
            <person name="Drula E."/>
            <person name="Min B."/>
            <person name="Chaduli D."/>
            <person name="Navarro D."/>
            <person name="Favel A."/>
            <person name="Norest M."/>
            <person name="Lesage-Meessen L."/>
            <person name="Balint B."/>
            <person name="Merenyi Z."/>
            <person name="de Eugenio L."/>
            <person name="Morin E."/>
            <person name="Martinez A.T."/>
            <person name="Baldrian P."/>
            <person name="Stursova M."/>
            <person name="Martinez M.J."/>
            <person name="Novotny C."/>
            <person name="Magnuson J.K."/>
            <person name="Spatafora J.W."/>
            <person name="Maurice S."/>
            <person name="Pangilinan J."/>
            <person name="Andreopoulos W."/>
            <person name="LaButti K."/>
            <person name="Hundley H."/>
            <person name="Na H."/>
            <person name="Kuo A."/>
            <person name="Barry K."/>
            <person name="Lipzen A."/>
            <person name="Henrissat B."/>
            <person name="Riley R."/>
            <person name="Ahrendt S."/>
            <person name="Nagy L.G."/>
            <person name="Grigoriev I.V."/>
            <person name="Martin F."/>
            <person name="Rosso M.N."/>
        </authorList>
    </citation>
    <scope>NUCLEOTIDE SEQUENCE</scope>
    <source>
        <strain evidence="1">CBS 384.51</strain>
    </source>
</reference>